<dbReference type="Proteomes" id="UP001178507">
    <property type="component" value="Unassembled WGS sequence"/>
</dbReference>
<dbReference type="InterPro" id="IPR042176">
    <property type="entry name" value="Pantoate_ligase_C"/>
</dbReference>
<sequence length="425" mass="46613">VLVCDDMLGMHGRPPSFAKMFADVGKASTLAYANYVEEVRSGQFPGEMYSRRMPEEELEKLRELLPEVQLAKRAVQETATEAPAVNGHGPNGVSLPSRMQGTFGFELLQGRLVPVHAGARLAKRAISQAAGAGTRTELQQLCTKEELFEWRRRATEQGRRVAFVPTMGNLHEGHLELVDAALEKADEVLVSIFVNPSQFAAHEDLDTYPRTLEEDLQKLRARGATALFTPSSMDLYPSGIPGSTVVVPSFVEGKSEAADRPHFFTGVATVCLKFFNLVQPDVAIFGQKDAMQCVVIARMLEDLMLNDRIALHVMPTSRDPDGLARSSRNSYLSPSMRQKAPAIYRALCAATRGGATPGSVRRSVRKDLESQGLEVSYISVADTKFMNEKDDEADLGNSVVSICCVMKEEGHRTCRLLDNILVPAS</sequence>
<comment type="similarity">
    <text evidence="4">Belongs to the pantothenate synthetase family.</text>
</comment>
<evidence type="ECO:0000256" key="7">
    <source>
        <dbReference type="ARBA" id="ARBA00015647"/>
    </source>
</evidence>
<gene>
    <name evidence="17" type="ORF">EVOR1521_LOCUS10826</name>
</gene>
<dbReference type="EMBL" id="CAUJNA010001052">
    <property type="protein sequence ID" value="CAJ1383813.1"/>
    <property type="molecule type" value="Genomic_DNA"/>
</dbReference>
<evidence type="ECO:0000256" key="12">
    <source>
        <dbReference type="ARBA" id="ARBA00022840"/>
    </source>
</evidence>
<evidence type="ECO:0000256" key="8">
    <source>
        <dbReference type="ARBA" id="ARBA00022598"/>
    </source>
</evidence>
<evidence type="ECO:0000256" key="6">
    <source>
        <dbReference type="ARBA" id="ARBA00012618"/>
    </source>
</evidence>
<organism evidence="17 18">
    <name type="scientific">Effrenium voratum</name>
    <dbReference type="NCBI Taxonomy" id="2562239"/>
    <lineage>
        <taxon>Eukaryota</taxon>
        <taxon>Sar</taxon>
        <taxon>Alveolata</taxon>
        <taxon>Dinophyceae</taxon>
        <taxon>Suessiales</taxon>
        <taxon>Symbiodiniaceae</taxon>
        <taxon>Effrenium</taxon>
    </lineage>
</organism>
<comment type="pathway">
    <text evidence="2">Cofactor biosynthesis; (R)-pantothenate biosynthesis; (R)-pantoate from 3-methyl-2-oxobutanoate: step 1/2.</text>
</comment>
<dbReference type="Gene3D" id="3.20.20.60">
    <property type="entry name" value="Phosphoenolpyruvate-binding domains"/>
    <property type="match status" value="1"/>
</dbReference>
<dbReference type="PANTHER" id="PTHR21299">
    <property type="entry name" value="CYTIDYLATE KINASE/PANTOATE-BETA-ALANINE LIGASE"/>
    <property type="match status" value="1"/>
</dbReference>
<dbReference type="PANTHER" id="PTHR21299:SF1">
    <property type="entry name" value="PANTOATE--BETA-ALANINE LIGASE"/>
    <property type="match status" value="1"/>
</dbReference>
<keyword evidence="9" id="KW-0566">Pantothenate biosynthesis</keyword>
<dbReference type="GO" id="GO:0015940">
    <property type="term" value="P:pantothenate biosynthetic process"/>
    <property type="evidence" value="ECO:0007669"/>
    <property type="project" value="UniProtKB-KW"/>
</dbReference>
<evidence type="ECO:0000256" key="9">
    <source>
        <dbReference type="ARBA" id="ARBA00022655"/>
    </source>
</evidence>
<keyword evidence="12" id="KW-0067">ATP-binding</keyword>
<dbReference type="InterPro" id="IPR040442">
    <property type="entry name" value="Pyrv_kinase-like_dom_sf"/>
</dbReference>
<comment type="catalytic activity">
    <reaction evidence="15">
        <text>(R)-pantoate + beta-alanine + ATP = (R)-pantothenate + AMP + diphosphate + H(+)</text>
        <dbReference type="Rhea" id="RHEA:10912"/>
        <dbReference type="ChEBI" id="CHEBI:15378"/>
        <dbReference type="ChEBI" id="CHEBI:15980"/>
        <dbReference type="ChEBI" id="CHEBI:29032"/>
        <dbReference type="ChEBI" id="CHEBI:30616"/>
        <dbReference type="ChEBI" id="CHEBI:33019"/>
        <dbReference type="ChEBI" id="CHEBI:57966"/>
        <dbReference type="ChEBI" id="CHEBI:456215"/>
        <dbReference type="EC" id="6.3.2.1"/>
    </reaction>
</comment>
<dbReference type="InterPro" id="IPR003700">
    <property type="entry name" value="Pantoate_hydroxy_MeTrfase"/>
</dbReference>
<reference evidence="17" key="1">
    <citation type="submission" date="2023-08" db="EMBL/GenBank/DDBJ databases">
        <authorList>
            <person name="Chen Y."/>
            <person name="Shah S."/>
            <person name="Dougan E. K."/>
            <person name="Thang M."/>
            <person name="Chan C."/>
        </authorList>
    </citation>
    <scope>NUCLEOTIDE SEQUENCE</scope>
</reference>
<evidence type="ECO:0000256" key="1">
    <source>
        <dbReference type="ARBA" id="ARBA00004990"/>
    </source>
</evidence>
<evidence type="ECO:0000313" key="17">
    <source>
        <dbReference type="EMBL" id="CAJ1383813.1"/>
    </source>
</evidence>
<keyword evidence="18" id="KW-1185">Reference proteome</keyword>
<dbReference type="Pfam" id="PF02569">
    <property type="entry name" value="Pantoate_ligase"/>
    <property type="match status" value="1"/>
</dbReference>
<feature type="non-terminal residue" evidence="17">
    <location>
        <position position="425"/>
    </location>
</feature>
<evidence type="ECO:0000256" key="3">
    <source>
        <dbReference type="ARBA" id="ARBA00008676"/>
    </source>
</evidence>
<dbReference type="Gene3D" id="3.40.50.620">
    <property type="entry name" value="HUPs"/>
    <property type="match status" value="1"/>
</dbReference>
<dbReference type="HAMAP" id="MF_00158">
    <property type="entry name" value="PanC"/>
    <property type="match status" value="1"/>
</dbReference>
<accession>A0AA36IBQ1</accession>
<dbReference type="InterPro" id="IPR015813">
    <property type="entry name" value="Pyrv/PenolPyrv_kinase-like_dom"/>
</dbReference>
<dbReference type="Pfam" id="PF02548">
    <property type="entry name" value="Pantoate_transf"/>
    <property type="match status" value="1"/>
</dbReference>
<comment type="caution">
    <text evidence="17">The sequence shown here is derived from an EMBL/GenBank/DDBJ whole genome shotgun (WGS) entry which is preliminary data.</text>
</comment>
<evidence type="ECO:0000256" key="2">
    <source>
        <dbReference type="ARBA" id="ARBA00005033"/>
    </source>
</evidence>
<name>A0AA36IBQ1_9DINO</name>
<dbReference type="NCBIfam" id="TIGR00125">
    <property type="entry name" value="cyt_tran_rel"/>
    <property type="match status" value="1"/>
</dbReference>
<evidence type="ECO:0000256" key="15">
    <source>
        <dbReference type="ARBA" id="ARBA00048258"/>
    </source>
</evidence>
<dbReference type="AlphaFoldDB" id="A0AA36IBQ1"/>
<dbReference type="InterPro" id="IPR004821">
    <property type="entry name" value="Cyt_trans-like"/>
</dbReference>
<dbReference type="InterPro" id="IPR014729">
    <property type="entry name" value="Rossmann-like_a/b/a_fold"/>
</dbReference>
<comment type="pathway">
    <text evidence="1">Cofactor biosynthesis; (R)-pantothenate biosynthesis; (R)-pantothenate from (R)-pantoate and beta-alanine: step 1/1.</text>
</comment>
<dbReference type="GO" id="GO:0003864">
    <property type="term" value="F:3-methyl-2-oxobutanoate hydroxymethyltransferase activity"/>
    <property type="evidence" value="ECO:0007669"/>
    <property type="project" value="UniProtKB-EC"/>
</dbReference>
<evidence type="ECO:0000256" key="14">
    <source>
        <dbReference type="ARBA" id="ARBA00032806"/>
    </source>
</evidence>
<protein>
    <recommendedName>
        <fullName evidence="7">Pantoate--beta-alanine ligase</fullName>
        <ecNumber evidence="6">2.1.2.11</ecNumber>
        <ecNumber evidence="5">6.3.2.1</ecNumber>
    </recommendedName>
    <alternativeName>
        <fullName evidence="14">Pantoate-activating enzyme</fullName>
    </alternativeName>
    <alternativeName>
        <fullName evidence="13">Pantothenate synthetase</fullName>
    </alternativeName>
</protein>
<evidence type="ECO:0000256" key="11">
    <source>
        <dbReference type="ARBA" id="ARBA00022741"/>
    </source>
</evidence>
<dbReference type="SUPFAM" id="SSF52374">
    <property type="entry name" value="Nucleotidylyl transferase"/>
    <property type="match status" value="1"/>
</dbReference>
<keyword evidence="8" id="KW-0436">Ligase</keyword>
<comment type="catalytic activity">
    <reaction evidence="16">
        <text>(6R)-5,10-methylene-5,6,7,8-tetrahydrofolate + 3-methyl-2-oxobutanoate + H2O = 2-dehydropantoate + (6S)-5,6,7,8-tetrahydrofolate</text>
        <dbReference type="Rhea" id="RHEA:11824"/>
        <dbReference type="ChEBI" id="CHEBI:11561"/>
        <dbReference type="ChEBI" id="CHEBI:11851"/>
        <dbReference type="ChEBI" id="CHEBI:15377"/>
        <dbReference type="ChEBI" id="CHEBI:15636"/>
        <dbReference type="ChEBI" id="CHEBI:57453"/>
        <dbReference type="EC" id="2.1.2.11"/>
    </reaction>
</comment>
<evidence type="ECO:0000256" key="13">
    <source>
        <dbReference type="ARBA" id="ARBA00029902"/>
    </source>
</evidence>
<dbReference type="InterPro" id="IPR003721">
    <property type="entry name" value="Pantoate_ligase"/>
</dbReference>
<dbReference type="NCBIfam" id="TIGR00018">
    <property type="entry name" value="panC"/>
    <property type="match status" value="1"/>
</dbReference>
<evidence type="ECO:0000256" key="4">
    <source>
        <dbReference type="ARBA" id="ARBA00009256"/>
    </source>
</evidence>
<dbReference type="Gene3D" id="3.30.1300.10">
    <property type="entry name" value="Pantoate-beta-alanine ligase, C-terminal domain"/>
    <property type="match status" value="1"/>
</dbReference>
<keyword evidence="11" id="KW-0547">Nucleotide-binding</keyword>
<dbReference type="EC" id="6.3.2.1" evidence="5"/>
<proteinExistence type="inferred from homology"/>
<evidence type="ECO:0000256" key="10">
    <source>
        <dbReference type="ARBA" id="ARBA00022679"/>
    </source>
</evidence>
<dbReference type="EC" id="2.1.2.11" evidence="6"/>
<keyword evidence="10" id="KW-0808">Transferase</keyword>
<dbReference type="GO" id="GO:0004592">
    <property type="term" value="F:pantoate-beta-alanine ligase activity"/>
    <property type="evidence" value="ECO:0007669"/>
    <property type="project" value="UniProtKB-EC"/>
</dbReference>
<evidence type="ECO:0000256" key="16">
    <source>
        <dbReference type="ARBA" id="ARBA00049172"/>
    </source>
</evidence>
<comment type="similarity">
    <text evidence="3">Belongs to the PanB family.</text>
</comment>
<evidence type="ECO:0000256" key="5">
    <source>
        <dbReference type="ARBA" id="ARBA00012219"/>
    </source>
</evidence>
<dbReference type="SUPFAM" id="SSF51621">
    <property type="entry name" value="Phosphoenolpyruvate/pyruvate domain"/>
    <property type="match status" value="1"/>
</dbReference>
<dbReference type="GO" id="GO:0005524">
    <property type="term" value="F:ATP binding"/>
    <property type="evidence" value="ECO:0007669"/>
    <property type="project" value="UniProtKB-KW"/>
</dbReference>
<evidence type="ECO:0000313" key="18">
    <source>
        <dbReference type="Proteomes" id="UP001178507"/>
    </source>
</evidence>